<dbReference type="CDD" id="cd10017">
    <property type="entry name" value="B3_DNA"/>
    <property type="match status" value="1"/>
</dbReference>
<evidence type="ECO:0000256" key="5">
    <source>
        <dbReference type="ARBA" id="ARBA00023242"/>
    </source>
</evidence>
<dbReference type="SUPFAM" id="SSF101936">
    <property type="entry name" value="DNA-binding pseudobarrel domain"/>
    <property type="match status" value="2"/>
</dbReference>
<dbReference type="InterPro" id="IPR015300">
    <property type="entry name" value="DNA-bd_pseudobarrel_sf"/>
</dbReference>
<dbReference type="GO" id="GO:0005634">
    <property type="term" value="C:nucleus"/>
    <property type="evidence" value="ECO:0007669"/>
    <property type="project" value="UniProtKB-SubCell"/>
</dbReference>
<keyword evidence="5" id="KW-0539">Nucleus</keyword>
<protein>
    <recommendedName>
        <fullName evidence="6">TF-B3 domain-containing protein</fullName>
    </recommendedName>
</protein>
<dbReference type="Gene3D" id="2.40.330.10">
    <property type="entry name" value="DNA-binding pseudobarrel domain"/>
    <property type="match status" value="2"/>
</dbReference>
<gene>
    <name evidence="7" type="ORF">ERUC_LOCUS41192</name>
</gene>
<keyword evidence="4" id="KW-0804">Transcription</keyword>
<keyword evidence="8" id="KW-1185">Reference proteome</keyword>
<dbReference type="AlphaFoldDB" id="A0ABC8LXS1"/>
<evidence type="ECO:0000256" key="4">
    <source>
        <dbReference type="ARBA" id="ARBA00023163"/>
    </source>
</evidence>
<evidence type="ECO:0000313" key="8">
    <source>
        <dbReference type="Proteomes" id="UP001642260"/>
    </source>
</evidence>
<evidence type="ECO:0000256" key="3">
    <source>
        <dbReference type="ARBA" id="ARBA00023125"/>
    </source>
</evidence>
<name>A0ABC8LXS1_ERUVS</name>
<dbReference type="InterPro" id="IPR003340">
    <property type="entry name" value="B3_DNA-bd"/>
</dbReference>
<keyword evidence="2" id="KW-0805">Transcription regulation</keyword>
<feature type="domain" description="TF-B3" evidence="6">
    <location>
        <begin position="17"/>
        <end position="111"/>
    </location>
</feature>
<dbReference type="GO" id="GO:0003677">
    <property type="term" value="F:DNA binding"/>
    <property type="evidence" value="ECO:0007669"/>
    <property type="project" value="UniProtKB-KW"/>
</dbReference>
<organism evidence="7 8">
    <name type="scientific">Eruca vesicaria subsp. sativa</name>
    <name type="common">Garden rocket</name>
    <name type="synonym">Eruca sativa</name>
    <dbReference type="NCBI Taxonomy" id="29727"/>
    <lineage>
        <taxon>Eukaryota</taxon>
        <taxon>Viridiplantae</taxon>
        <taxon>Streptophyta</taxon>
        <taxon>Embryophyta</taxon>
        <taxon>Tracheophyta</taxon>
        <taxon>Spermatophyta</taxon>
        <taxon>Magnoliopsida</taxon>
        <taxon>eudicotyledons</taxon>
        <taxon>Gunneridae</taxon>
        <taxon>Pentapetalae</taxon>
        <taxon>rosids</taxon>
        <taxon>malvids</taxon>
        <taxon>Brassicales</taxon>
        <taxon>Brassicaceae</taxon>
        <taxon>Brassiceae</taxon>
        <taxon>Eruca</taxon>
    </lineage>
</organism>
<accession>A0ABC8LXS1</accession>
<sequence length="267" mass="30978">MLPERETRENKSNPSFIKSLSLGQNWKSKSTRIMPEEFMRSAGEAFEHRIVLSVRWNNSWQLWLQQEKNGLFMVEEDWDEFVDDNLLGTDDILLFTQQDTMYFEVRIFKKDGKEIMSVPLKVEPETEPFHFMPHNSHQETYPVSASASGGASKGYAHVKNPKRYLLNPRNPYFEKTLTKTNTVLYVNTWVIEEYGLEFSPPNTHIYFLLPDGERLDGYTKDYGRSHSFLGWAAVCQRCNLKTGDNVVCELELSGRVVVGVRVHLVNE</sequence>
<reference evidence="7 8" key="1">
    <citation type="submission" date="2022-03" db="EMBL/GenBank/DDBJ databases">
        <authorList>
            <person name="Macdonald S."/>
            <person name="Ahmed S."/>
            <person name="Newling K."/>
        </authorList>
    </citation>
    <scope>NUCLEOTIDE SEQUENCE [LARGE SCALE GENOMIC DNA]</scope>
</reference>
<proteinExistence type="predicted"/>
<dbReference type="Pfam" id="PF02362">
    <property type="entry name" value="B3"/>
    <property type="match status" value="1"/>
</dbReference>
<dbReference type="Proteomes" id="UP001642260">
    <property type="component" value="Unassembled WGS sequence"/>
</dbReference>
<comment type="subcellular location">
    <subcellularLocation>
        <location evidence="1">Nucleus</location>
    </subcellularLocation>
</comment>
<dbReference type="PANTHER" id="PTHR31920">
    <property type="entry name" value="B3 DOMAIN-CONTAINING"/>
    <property type="match status" value="1"/>
</dbReference>
<evidence type="ECO:0000256" key="1">
    <source>
        <dbReference type="ARBA" id="ARBA00004123"/>
    </source>
</evidence>
<evidence type="ECO:0000313" key="7">
    <source>
        <dbReference type="EMBL" id="CAH8388709.1"/>
    </source>
</evidence>
<evidence type="ECO:0000256" key="2">
    <source>
        <dbReference type="ARBA" id="ARBA00023015"/>
    </source>
</evidence>
<keyword evidence="3" id="KW-0238">DNA-binding</keyword>
<dbReference type="EMBL" id="CAKOAT010812931">
    <property type="protein sequence ID" value="CAH8388709.1"/>
    <property type="molecule type" value="Genomic_DNA"/>
</dbReference>
<evidence type="ECO:0000259" key="6">
    <source>
        <dbReference type="PROSITE" id="PS50863"/>
    </source>
</evidence>
<dbReference type="InterPro" id="IPR050655">
    <property type="entry name" value="Plant_B3_domain"/>
</dbReference>
<dbReference type="PROSITE" id="PS50863">
    <property type="entry name" value="B3"/>
    <property type="match status" value="1"/>
</dbReference>
<dbReference type="PANTHER" id="PTHR31920:SF72">
    <property type="entry name" value="TF-B3 DOMAIN-CONTAINING PROTEIN"/>
    <property type="match status" value="1"/>
</dbReference>
<dbReference type="SMART" id="SM01019">
    <property type="entry name" value="B3"/>
    <property type="match status" value="2"/>
</dbReference>
<comment type="caution">
    <text evidence="7">The sequence shown here is derived from an EMBL/GenBank/DDBJ whole genome shotgun (WGS) entry which is preliminary data.</text>
</comment>